<evidence type="ECO:0000313" key="17">
    <source>
        <dbReference type="EMBL" id="SER38703.1"/>
    </source>
</evidence>
<comment type="caution">
    <text evidence="17">The sequence shown here is derived from an EMBL/GenBank/DDBJ whole genome shotgun (WGS) entry which is preliminary data.</text>
</comment>
<evidence type="ECO:0000313" key="18">
    <source>
        <dbReference type="Proteomes" id="UP000199410"/>
    </source>
</evidence>
<dbReference type="InterPro" id="IPR043130">
    <property type="entry name" value="CDP-OH_PTrfase_TM_dom"/>
</dbReference>
<gene>
    <name evidence="17" type="ORF">SAMN02787113_03704</name>
</gene>
<feature type="transmembrane region" description="Helical" evidence="16">
    <location>
        <begin position="104"/>
        <end position="122"/>
    </location>
</feature>
<dbReference type="InterPro" id="IPR048254">
    <property type="entry name" value="CDP_ALCOHOL_P_TRANSF_CS"/>
</dbReference>
<keyword evidence="7 15" id="KW-0808">Transferase</keyword>
<evidence type="ECO:0000256" key="13">
    <source>
        <dbReference type="ARBA" id="ARBA00023264"/>
    </source>
</evidence>
<keyword evidence="13" id="KW-1208">Phospholipid metabolism</keyword>
<keyword evidence="12" id="KW-0594">Phospholipid biosynthesis</keyword>
<dbReference type="NCBIfam" id="TIGR00473">
    <property type="entry name" value="pssA"/>
    <property type="match status" value="1"/>
</dbReference>
<dbReference type="GO" id="GO:0008654">
    <property type="term" value="P:phospholipid biosynthetic process"/>
    <property type="evidence" value="ECO:0007669"/>
    <property type="project" value="UniProtKB-KW"/>
</dbReference>
<dbReference type="GO" id="GO:0012505">
    <property type="term" value="C:endomembrane system"/>
    <property type="evidence" value="ECO:0007669"/>
    <property type="project" value="UniProtKB-SubCell"/>
</dbReference>
<accession>A0A1H9NTN8</accession>
<evidence type="ECO:0000256" key="2">
    <source>
        <dbReference type="ARBA" id="ARBA00004127"/>
    </source>
</evidence>
<dbReference type="GO" id="GO:0016020">
    <property type="term" value="C:membrane"/>
    <property type="evidence" value="ECO:0007669"/>
    <property type="project" value="InterPro"/>
</dbReference>
<dbReference type="Gene3D" id="1.20.120.1760">
    <property type="match status" value="1"/>
</dbReference>
<evidence type="ECO:0000256" key="15">
    <source>
        <dbReference type="RuleBase" id="RU003750"/>
    </source>
</evidence>
<dbReference type="AlphaFoldDB" id="A0A1H9NTN8"/>
<dbReference type="EC" id="2.7.8.8" evidence="4"/>
<dbReference type="InterPro" id="IPR050324">
    <property type="entry name" value="CDP-alcohol_PTase-I"/>
</dbReference>
<dbReference type="KEGG" id="lfu:HR49_07590"/>
<keyword evidence="10" id="KW-0443">Lipid metabolism</keyword>
<evidence type="ECO:0000256" key="10">
    <source>
        <dbReference type="ARBA" id="ARBA00023098"/>
    </source>
</evidence>
<evidence type="ECO:0000256" key="14">
    <source>
        <dbReference type="ARBA" id="ARBA00032361"/>
    </source>
</evidence>
<dbReference type="GO" id="GO:0003882">
    <property type="term" value="F:CDP-diacylglycerol-serine O-phosphatidyltransferase activity"/>
    <property type="evidence" value="ECO:0007669"/>
    <property type="project" value="UniProtKB-EC"/>
</dbReference>
<dbReference type="InterPro" id="IPR004533">
    <property type="entry name" value="CDP-diaglyc--ser_O-PTrfase"/>
</dbReference>
<evidence type="ECO:0000256" key="6">
    <source>
        <dbReference type="ARBA" id="ARBA00022516"/>
    </source>
</evidence>
<evidence type="ECO:0000256" key="7">
    <source>
        <dbReference type="ARBA" id="ARBA00022679"/>
    </source>
</evidence>
<reference evidence="17 18" key="1">
    <citation type="submission" date="2016-10" db="EMBL/GenBank/DDBJ databases">
        <authorList>
            <person name="Varghese N."/>
            <person name="Submissions S."/>
        </authorList>
    </citation>
    <scope>NUCLEOTIDE SEQUENCE [LARGE SCALE GENOMIC DNA]</scope>
    <source>
        <strain evidence="17 18">TC-13</strain>
    </source>
</reference>
<evidence type="ECO:0000256" key="4">
    <source>
        <dbReference type="ARBA" id="ARBA00013174"/>
    </source>
</evidence>
<keyword evidence="8 16" id="KW-0812">Transmembrane</keyword>
<protein>
    <recommendedName>
        <fullName evidence="5">CDP-diacylglycerol--serine O-phosphatidyltransferase</fullName>
        <ecNumber evidence="4">2.7.8.8</ecNumber>
    </recommendedName>
    <alternativeName>
        <fullName evidence="14">Phosphatidylserine synthase</fullName>
    </alternativeName>
</protein>
<keyword evidence="6" id="KW-0444">Lipid biosynthesis</keyword>
<keyword evidence="9 16" id="KW-1133">Transmembrane helix</keyword>
<evidence type="ECO:0000256" key="1">
    <source>
        <dbReference type="ARBA" id="ARBA00000287"/>
    </source>
</evidence>
<dbReference type="EMBL" id="FOEL01000014">
    <property type="protein sequence ID" value="SER38703.1"/>
    <property type="molecule type" value="Genomic_DNA"/>
</dbReference>
<sequence length="180" mass="19984">MFFYHKLVDTTVKKMKSHAANFITISNMSFGGAAIMATLHEYYSYSVLFIFIAALLDRYDGKVARALGQVSELGKQLDSMSDIISFGVAPALLMYEVVLVDFGFVGMMMAVLFIVCGAMRLARFNISEANGYFTGLPITAAGTFLTLTYFVATTFHPAFYLFLFPILAFLMISTFTLKKV</sequence>
<evidence type="ECO:0000256" key="5">
    <source>
        <dbReference type="ARBA" id="ARBA00017171"/>
    </source>
</evidence>
<evidence type="ECO:0000256" key="3">
    <source>
        <dbReference type="ARBA" id="ARBA00010441"/>
    </source>
</evidence>
<dbReference type="PROSITE" id="PS00379">
    <property type="entry name" value="CDP_ALCOHOL_P_TRANSF"/>
    <property type="match status" value="1"/>
</dbReference>
<name>A0A1H9NTN8_9BACI</name>
<evidence type="ECO:0000256" key="12">
    <source>
        <dbReference type="ARBA" id="ARBA00023209"/>
    </source>
</evidence>
<organism evidence="17 18">
    <name type="scientific">Lysinibacillus fusiformis</name>
    <dbReference type="NCBI Taxonomy" id="28031"/>
    <lineage>
        <taxon>Bacteria</taxon>
        <taxon>Bacillati</taxon>
        <taxon>Bacillota</taxon>
        <taxon>Bacilli</taxon>
        <taxon>Bacillales</taxon>
        <taxon>Bacillaceae</taxon>
        <taxon>Lysinibacillus</taxon>
    </lineage>
</organism>
<evidence type="ECO:0000256" key="9">
    <source>
        <dbReference type="ARBA" id="ARBA00022989"/>
    </source>
</evidence>
<keyword evidence="11 16" id="KW-0472">Membrane</keyword>
<feature type="transmembrane region" description="Helical" evidence="16">
    <location>
        <begin position="158"/>
        <end position="177"/>
    </location>
</feature>
<dbReference type="Pfam" id="PF01066">
    <property type="entry name" value="CDP-OH_P_transf"/>
    <property type="match status" value="1"/>
</dbReference>
<dbReference type="PANTHER" id="PTHR14269">
    <property type="entry name" value="CDP-DIACYLGLYCEROL--GLYCEROL-3-PHOSPHATE 3-PHOSPHATIDYLTRANSFERASE-RELATED"/>
    <property type="match status" value="1"/>
</dbReference>
<dbReference type="PANTHER" id="PTHR14269:SF61">
    <property type="entry name" value="CDP-DIACYLGLYCEROL--SERINE O-PHOSPHATIDYLTRANSFERASE"/>
    <property type="match status" value="1"/>
</dbReference>
<evidence type="ECO:0000256" key="11">
    <source>
        <dbReference type="ARBA" id="ARBA00023136"/>
    </source>
</evidence>
<evidence type="ECO:0000256" key="8">
    <source>
        <dbReference type="ARBA" id="ARBA00022692"/>
    </source>
</evidence>
<proteinExistence type="inferred from homology"/>
<dbReference type="Proteomes" id="UP000199410">
    <property type="component" value="Unassembled WGS sequence"/>
</dbReference>
<comment type="subcellular location">
    <subcellularLocation>
        <location evidence="2">Endomembrane system</location>
        <topology evidence="2">Multi-pass membrane protein</topology>
    </subcellularLocation>
</comment>
<comment type="similarity">
    <text evidence="3 15">Belongs to the CDP-alcohol phosphatidyltransferase class-I family.</text>
</comment>
<feature type="transmembrane region" description="Helical" evidence="16">
    <location>
        <begin position="129"/>
        <end position="152"/>
    </location>
</feature>
<dbReference type="InterPro" id="IPR000462">
    <property type="entry name" value="CDP-OH_P_trans"/>
</dbReference>
<evidence type="ECO:0000256" key="16">
    <source>
        <dbReference type="SAM" id="Phobius"/>
    </source>
</evidence>
<feature type="transmembrane region" description="Helical" evidence="16">
    <location>
        <begin position="20"/>
        <end position="36"/>
    </location>
</feature>
<comment type="catalytic activity">
    <reaction evidence="1">
        <text>a CDP-1,2-diacyl-sn-glycerol + L-serine = a 1,2-diacyl-sn-glycero-3-phospho-L-serine + CMP + H(+)</text>
        <dbReference type="Rhea" id="RHEA:16913"/>
        <dbReference type="ChEBI" id="CHEBI:15378"/>
        <dbReference type="ChEBI" id="CHEBI:33384"/>
        <dbReference type="ChEBI" id="CHEBI:57262"/>
        <dbReference type="ChEBI" id="CHEBI:58332"/>
        <dbReference type="ChEBI" id="CHEBI:60377"/>
        <dbReference type="EC" id="2.7.8.8"/>
    </reaction>
</comment>